<proteinExistence type="predicted"/>
<dbReference type="NCBIfam" id="TIGR02669">
    <property type="entry name" value="SpoIID_LytB"/>
    <property type="match status" value="1"/>
</dbReference>
<reference evidence="2 3" key="1">
    <citation type="journal article" date="2016" name="Antonie Van Leeuwenhoek">
        <title>Bacillus depressus sp. nov., isolated from soil of a sunflower field.</title>
        <authorList>
            <person name="Wei X."/>
            <person name="Xin D."/>
            <person name="Xin Y."/>
            <person name="Zhang H."/>
            <person name="Wang T."/>
            <person name="Zhang J."/>
        </authorList>
    </citation>
    <scope>NUCLEOTIDE SEQUENCE [LARGE SCALE GENOMIC DNA]</scope>
    <source>
        <strain evidence="2 3">BZ1</strain>
    </source>
</reference>
<dbReference type="InterPro" id="IPR013693">
    <property type="entry name" value="SpoIID/LytB_N"/>
</dbReference>
<dbReference type="EMBL" id="WBOS01000003">
    <property type="protein sequence ID" value="KAB2336534.1"/>
    <property type="molecule type" value="Genomic_DNA"/>
</dbReference>
<dbReference type="NCBIfam" id="TIGR02870">
    <property type="entry name" value="spore_II_D"/>
    <property type="match status" value="1"/>
</dbReference>
<keyword evidence="3" id="KW-1185">Reference proteome</keyword>
<dbReference type="InterPro" id="IPR051922">
    <property type="entry name" value="Bact_Sporulation_Assoc"/>
</dbReference>
<name>A0A6L3V5N2_9BACI</name>
<dbReference type="InterPro" id="IPR014225">
    <property type="entry name" value="Spore_II_D_firmicutes"/>
</dbReference>
<dbReference type="PANTHER" id="PTHR30032">
    <property type="entry name" value="N-ACETYLMURAMOYL-L-ALANINE AMIDASE-RELATED"/>
    <property type="match status" value="1"/>
</dbReference>
<dbReference type="RefSeq" id="WP_151534485.1">
    <property type="nucleotide sequence ID" value="NZ_WBOS01000003.1"/>
</dbReference>
<feature type="domain" description="Sporulation stage II protein D amidase enhancer LytB N-terminal" evidence="1">
    <location>
        <begin position="69"/>
        <end position="171"/>
    </location>
</feature>
<dbReference type="GO" id="GO:0030435">
    <property type="term" value="P:sporulation resulting in formation of a cellular spore"/>
    <property type="evidence" value="ECO:0007669"/>
    <property type="project" value="InterPro"/>
</dbReference>
<comment type="caution">
    <text evidence="2">The sequence shown here is derived from an EMBL/GenBank/DDBJ whole genome shotgun (WGS) entry which is preliminary data.</text>
</comment>
<organism evidence="2 3">
    <name type="scientific">Cytobacillus depressus</name>
    <dbReference type="NCBI Taxonomy" id="1602942"/>
    <lineage>
        <taxon>Bacteria</taxon>
        <taxon>Bacillati</taxon>
        <taxon>Bacillota</taxon>
        <taxon>Bacilli</taxon>
        <taxon>Bacillales</taxon>
        <taxon>Bacillaceae</taxon>
        <taxon>Cytobacillus</taxon>
    </lineage>
</organism>
<dbReference type="OrthoDB" id="9794671at2"/>
<dbReference type="InterPro" id="IPR013486">
    <property type="entry name" value="SpoIID/LytB"/>
</dbReference>
<accession>A0A6L3V5N2</accession>
<evidence type="ECO:0000259" key="1">
    <source>
        <dbReference type="Pfam" id="PF08486"/>
    </source>
</evidence>
<evidence type="ECO:0000313" key="3">
    <source>
        <dbReference type="Proteomes" id="UP000481030"/>
    </source>
</evidence>
<dbReference type="GO" id="GO:0030288">
    <property type="term" value="C:outer membrane-bounded periplasmic space"/>
    <property type="evidence" value="ECO:0007669"/>
    <property type="project" value="TreeGrafter"/>
</dbReference>
<evidence type="ECO:0000313" key="2">
    <source>
        <dbReference type="EMBL" id="KAB2336534.1"/>
    </source>
</evidence>
<protein>
    <submittedName>
        <fullName evidence="2">Stage II sporulation protein D</fullName>
    </submittedName>
</protein>
<dbReference type="Proteomes" id="UP000481030">
    <property type="component" value="Unassembled WGS sequence"/>
</dbReference>
<dbReference type="AlphaFoldDB" id="A0A6L3V5N2"/>
<gene>
    <name evidence="2" type="primary">spoIID</name>
    <name evidence="2" type="ORF">F7731_09155</name>
</gene>
<sequence>MTKFKPFIALAALLFFITLLIPSLLVLPFKEEKVTGRLGEHLKKEGAPIHTAETSTGPSVEVAVFRMGKKQVEKLPLEEYVVGVVASEMPRDFEKEALKAQSLAARTYIVNEMINGKHSELPGGALVTDTIHHQVYKDINEIKKSYGSDYEWGIKKITEAVNETAGQIIVYDGSPITASFFSTSNGYTENSESIWLSALPYLKSVESPWDLKSPKFSDQKVFTISEFEKKLGVKLSNNNTIGTITERTAGKRVGKVEINGKSIEGKDIRELLGLKSTDFTWERKGENIIINTRGYGHGIGMSQYGANGMAAEGKNYKDIISYYYKGVEIADSQNYLTKYTAKK</sequence>
<dbReference type="Pfam" id="PF08486">
    <property type="entry name" value="SpoIID"/>
    <property type="match status" value="1"/>
</dbReference>
<dbReference type="PANTHER" id="PTHR30032:SF4">
    <property type="entry name" value="AMIDASE ENHANCER"/>
    <property type="match status" value="1"/>
</dbReference>